<dbReference type="Gene3D" id="1.10.238.10">
    <property type="entry name" value="EF-hand"/>
    <property type="match status" value="1"/>
</dbReference>
<keyword evidence="7" id="KW-0256">Endoplasmic reticulum</keyword>
<dbReference type="Proteomes" id="UP000283269">
    <property type="component" value="Unassembled WGS sequence"/>
</dbReference>
<dbReference type="FunCoup" id="A0A409VM22">
    <property type="interactions" value="11"/>
</dbReference>
<sequence length="744" mass="82682">MSYPPQRPPFEQQQQQQSSLSGGSYDPERGGASASVSFAGLPSSGGSAKVRQQGEYLELGGPGPGGYAHANQSDLRLPDGEVPTTKVGRLYSYLISVSIVTRWILFIVPILGIIWIPGILNLTTFPNAKVWGIKLLWWSIWLSVLWGGWWASLAAARIAPYLIRATVGVVAVSTRRYIDWLQALHRYIALFVWTAALWGSFNPVIVVHQDRGSQTIIANTTSTTGETITVPSRSVAAVSLIAKLLFSMLLCTALLLFEKFAIQWIAAKFHERSYSDRIADQKFAVKTLVTLYRNSSDIPGRSDTLGRGHTKDASVNPKRLFRKFREGVRFATTTTATAFGNVASEIAGSSVLQPNSPQAIIKTALESANKSRLLARRIYYSFAQKQAEYMLVEDIQRFFPNKEDADAAFALFDKDGNGDVSRDEIEMACLEFHREQLSIENSMRDLDSAVGRLDNILMSVYVIIAALIIAVGLEAQLVTLVTGAGTLILGLSWLIGGSLQEVLTSIIFLFIKHPFDVGDRVVLNKETYTVKEIRLLSTVFLDSNSGLVQAPNNQLNTLFIQNIRRSPQMSETFTFDVAYSTSFEDLERLREKMLAFVTAERRDYQTVFDVKVKDFPDQERMTLSADIKYKSNGQQAALKSKRRNKWICALKAILGELKIYGPGGDPNPPPGVTRYTKVPWDTIQAQDRKDAAPQMPQANLDQMPPSGGWKLSDKNAAIRKFYLSDIACWKIKIKNPSSLPPDSR</sequence>
<dbReference type="SUPFAM" id="SSF47473">
    <property type="entry name" value="EF-hand"/>
    <property type="match status" value="1"/>
</dbReference>
<dbReference type="PROSITE" id="PS00018">
    <property type="entry name" value="EF_HAND_1"/>
    <property type="match status" value="1"/>
</dbReference>
<dbReference type="SUPFAM" id="SSF50182">
    <property type="entry name" value="Sm-like ribonucleoproteins"/>
    <property type="match status" value="1"/>
</dbReference>
<evidence type="ECO:0000256" key="4">
    <source>
        <dbReference type="ARBA" id="ARBA00022837"/>
    </source>
</evidence>
<dbReference type="Pfam" id="PF00924">
    <property type="entry name" value="MS_channel_2nd"/>
    <property type="match status" value="1"/>
</dbReference>
<dbReference type="InterPro" id="IPR011992">
    <property type="entry name" value="EF-hand-dom_pair"/>
</dbReference>
<dbReference type="InterPro" id="IPR018247">
    <property type="entry name" value="EF_Hand_1_Ca_BS"/>
</dbReference>
<evidence type="ECO:0000256" key="5">
    <source>
        <dbReference type="ARBA" id="ARBA00022989"/>
    </source>
</evidence>
<dbReference type="PROSITE" id="PS50222">
    <property type="entry name" value="EF_HAND_2"/>
    <property type="match status" value="1"/>
</dbReference>
<comment type="similarity">
    <text evidence="2 7">Belongs to the MscS (TC 1.A.23) family.</text>
</comment>
<evidence type="ECO:0000313" key="12">
    <source>
        <dbReference type="Proteomes" id="UP000283269"/>
    </source>
</evidence>
<name>A0A409VM22_PSICY</name>
<comment type="caution">
    <text evidence="11">The sequence shown here is derived from an EMBL/GenBank/DDBJ whole genome shotgun (WGS) entry which is preliminary data.</text>
</comment>
<feature type="transmembrane region" description="Helical" evidence="9">
    <location>
        <begin position="485"/>
        <end position="511"/>
    </location>
</feature>
<dbReference type="InterPro" id="IPR010920">
    <property type="entry name" value="LSM_dom_sf"/>
</dbReference>
<dbReference type="GO" id="GO:0006874">
    <property type="term" value="P:intracellular calcium ion homeostasis"/>
    <property type="evidence" value="ECO:0007669"/>
    <property type="project" value="TreeGrafter"/>
</dbReference>
<gene>
    <name evidence="11" type="ORF">CVT25_005885</name>
</gene>
<dbReference type="OrthoDB" id="544685at2759"/>
<dbReference type="InterPro" id="IPR006685">
    <property type="entry name" value="MscS_channel_2nd"/>
</dbReference>
<dbReference type="GO" id="GO:0005262">
    <property type="term" value="F:calcium channel activity"/>
    <property type="evidence" value="ECO:0007669"/>
    <property type="project" value="TreeGrafter"/>
</dbReference>
<keyword evidence="5 9" id="KW-1133">Transmembrane helix</keyword>
<evidence type="ECO:0000259" key="10">
    <source>
        <dbReference type="PROSITE" id="PS50222"/>
    </source>
</evidence>
<evidence type="ECO:0000256" key="8">
    <source>
        <dbReference type="SAM" id="MobiDB-lite"/>
    </source>
</evidence>
<keyword evidence="6 7" id="KW-0472">Membrane</keyword>
<dbReference type="InterPro" id="IPR016688">
    <property type="entry name" value="MscS-like_plants/fungi"/>
</dbReference>
<dbReference type="PANTHER" id="PTHR31323:SF15">
    <property type="entry name" value="MECHANOSENSITIVE ION CHANNEL PROTEIN MSY1"/>
    <property type="match status" value="1"/>
</dbReference>
<reference evidence="11 12" key="1">
    <citation type="journal article" date="2018" name="Evol. Lett.">
        <title>Horizontal gene cluster transfer increased hallucinogenic mushroom diversity.</title>
        <authorList>
            <person name="Reynolds H.T."/>
            <person name="Vijayakumar V."/>
            <person name="Gluck-Thaler E."/>
            <person name="Korotkin H.B."/>
            <person name="Matheny P.B."/>
            <person name="Slot J.C."/>
        </authorList>
    </citation>
    <scope>NUCLEOTIDE SEQUENCE [LARGE SCALE GENOMIC DNA]</scope>
    <source>
        <strain evidence="11 12">2631</strain>
    </source>
</reference>
<protein>
    <recommendedName>
        <fullName evidence="7">Mechanosensitive ion channel protein</fullName>
    </recommendedName>
</protein>
<organism evidence="11 12">
    <name type="scientific">Psilocybe cyanescens</name>
    <dbReference type="NCBI Taxonomy" id="93625"/>
    <lineage>
        <taxon>Eukaryota</taxon>
        <taxon>Fungi</taxon>
        <taxon>Dikarya</taxon>
        <taxon>Basidiomycota</taxon>
        <taxon>Agaricomycotina</taxon>
        <taxon>Agaricomycetes</taxon>
        <taxon>Agaricomycetidae</taxon>
        <taxon>Agaricales</taxon>
        <taxon>Agaricineae</taxon>
        <taxon>Strophariaceae</taxon>
        <taxon>Psilocybe</taxon>
    </lineage>
</organism>
<evidence type="ECO:0000256" key="3">
    <source>
        <dbReference type="ARBA" id="ARBA00022692"/>
    </source>
</evidence>
<keyword evidence="4" id="KW-0106">Calcium</keyword>
<feature type="transmembrane region" description="Helical" evidence="9">
    <location>
        <begin position="184"/>
        <end position="201"/>
    </location>
</feature>
<accession>A0A409VM22</accession>
<evidence type="ECO:0000256" key="1">
    <source>
        <dbReference type="ARBA" id="ARBA00004127"/>
    </source>
</evidence>
<feature type="transmembrane region" description="Helical" evidence="9">
    <location>
        <begin position="453"/>
        <end position="473"/>
    </location>
</feature>
<dbReference type="Gene3D" id="2.30.30.60">
    <property type="match status" value="1"/>
</dbReference>
<dbReference type="InterPro" id="IPR023408">
    <property type="entry name" value="MscS_beta-dom_sf"/>
</dbReference>
<evidence type="ECO:0000256" key="7">
    <source>
        <dbReference type="PIRNR" id="PIRNR017209"/>
    </source>
</evidence>
<keyword evidence="3 9" id="KW-0812">Transmembrane</keyword>
<dbReference type="InParanoid" id="A0A409VM22"/>
<dbReference type="EMBL" id="NHYD01003975">
    <property type="protein sequence ID" value="PPQ67301.1"/>
    <property type="molecule type" value="Genomic_DNA"/>
</dbReference>
<feature type="transmembrane region" description="Helical" evidence="9">
    <location>
        <begin position="136"/>
        <end position="163"/>
    </location>
</feature>
<feature type="transmembrane region" description="Helical" evidence="9">
    <location>
        <begin position="93"/>
        <end position="116"/>
    </location>
</feature>
<evidence type="ECO:0000256" key="2">
    <source>
        <dbReference type="ARBA" id="ARBA00008017"/>
    </source>
</evidence>
<dbReference type="InterPro" id="IPR002048">
    <property type="entry name" value="EF_hand_dom"/>
</dbReference>
<feature type="region of interest" description="Disordered" evidence="8">
    <location>
        <begin position="1"/>
        <end position="47"/>
    </location>
</feature>
<dbReference type="STRING" id="93625.A0A409VM22"/>
<dbReference type="PIRSF" id="PIRSF017209">
    <property type="entry name" value="Memb_At2g17000_prd"/>
    <property type="match status" value="1"/>
</dbReference>
<keyword evidence="12" id="KW-1185">Reference proteome</keyword>
<feature type="domain" description="EF-hand" evidence="10">
    <location>
        <begin position="400"/>
        <end position="435"/>
    </location>
</feature>
<dbReference type="GO" id="GO:0005789">
    <property type="term" value="C:endoplasmic reticulum membrane"/>
    <property type="evidence" value="ECO:0007669"/>
    <property type="project" value="UniProtKB-SubCell"/>
</dbReference>
<dbReference type="InterPro" id="IPR058650">
    <property type="entry name" value="Msy1/2-like"/>
</dbReference>
<evidence type="ECO:0000256" key="6">
    <source>
        <dbReference type="ARBA" id="ARBA00023136"/>
    </source>
</evidence>
<evidence type="ECO:0000256" key="9">
    <source>
        <dbReference type="SAM" id="Phobius"/>
    </source>
</evidence>
<dbReference type="AlphaFoldDB" id="A0A409VM22"/>
<evidence type="ECO:0000313" key="11">
    <source>
        <dbReference type="EMBL" id="PPQ67301.1"/>
    </source>
</evidence>
<feature type="transmembrane region" description="Helical" evidence="9">
    <location>
        <begin position="235"/>
        <end position="257"/>
    </location>
</feature>
<dbReference type="Pfam" id="PF25886">
    <property type="entry name" value="Msy1"/>
    <property type="match status" value="1"/>
</dbReference>
<proteinExistence type="inferred from homology"/>
<dbReference type="PANTHER" id="PTHR31323">
    <property type="entry name" value="MECHANOSENSITIVE ION CHANNEL PROTEIN MSY2"/>
    <property type="match status" value="1"/>
</dbReference>
<comment type="subcellular location">
    <subcellularLocation>
        <location evidence="1">Endomembrane system</location>
        <topology evidence="1">Multi-pass membrane protein</topology>
    </subcellularLocation>
    <subcellularLocation>
        <location evidence="7">Endoplasmic reticulum membrane</location>
    </subcellularLocation>
</comment>
<dbReference type="GO" id="GO:0005509">
    <property type="term" value="F:calcium ion binding"/>
    <property type="evidence" value="ECO:0007669"/>
    <property type="project" value="InterPro"/>
</dbReference>